<reference evidence="2 3" key="1">
    <citation type="submission" date="2013-08" db="EMBL/GenBank/DDBJ databases">
        <authorList>
            <person name="Durkin A.S."/>
            <person name="Haft D.R."/>
            <person name="McCorrison J."/>
            <person name="Torralba M."/>
            <person name="Gillis M."/>
            <person name="Haft D.H."/>
            <person name="Methe B."/>
            <person name="Sutton G."/>
            <person name="Nelson K.E."/>
        </authorList>
    </citation>
    <scope>NUCLEOTIDE SEQUENCE [LARGE SCALE GENOMIC DNA]</scope>
    <source>
        <strain evidence="2 3">F0195</strain>
    </source>
</reference>
<dbReference type="PANTHER" id="PTHR34297:SF1">
    <property type="entry name" value="ASP23_GLS24 FAMILY ENVELOPE STRESS RESPONSE PROTEIN"/>
    <property type="match status" value="1"/>
</dbReference>
<dbReference type="STRING" id="1125712.HMPREF1316_0410"/>
<organism evidence="2 3">
    <name type="scientific">Olsenella profusa F0195</name>
    <dbReference type="NCBI Taxonomy" id="1125712"/>
    <lineage>
        <taxon>Bacteria</taxon>
        <taxon>Bacillati</taxon>
        <taxon>Actinomycetota</taxon>
        <taxon>Coriobacteriia</taxon>
        <taxon>Coriobacteriales</taxon>
        <taxon>Atopobiaceae</taxon>
        <taxon>Olsenella</taxon>
    </lineage>
</organism>
<dbReference type="Proteomes" id="UP000016638">
    <property type="component" value="Unassembled WGS sequence"/>
</dbReference>
<comment type="similarity">
    <text evidence="1">Belongs to the asp23 family.</text>
</comment>
<comment type="caution">
    <text evidence="2">The sequence shown here is derived from an EMBL/GenBank/DDBJ whole genome shotgun (WGS) entry which is preliminary data.</text>
</comment>
<dbReference type="AlphaFoldDB" id="U2TRF6"/>
<dbReference type="Pfam" id="PF03780">
    <property type="entry name" value="Asp23"/>
    <property type="match status" value="1"/>
</dbReference>
<keyword evidence="3" id="KW-1185">Reference proteome</keyword>
<gene>
    <name evidence="2" type="ORF">HMPREF1316_0410</name>
</gene>
<dbReference type="eggNOG" id="COG1302">
    <property type="taxonomic scope" value="Bacteria"/>
</dbReference>
<sequence>MHSAPDTARRIERIVMSQAELFIAGIGISRSVLAIIVSTAAEKVEGVAHVGGNDIASSLVSVFTNRSLPQDEAVEAYVEDGQLRIVVHVAVFYGYPFTRLAAVVREAVARAIREQVGVDVDVVDVCIDGLVFPKE</sequence>
<evidence type="ECO:0000256" key="1">
    <source>
        <dbReference type="ARBA" id="ARBA00005721"/>
    </source>
</evidence>
<protein>
    <submittedName>
        <fullName evidence="2">Asp23 family protein</fullName>
    </submittedName>
</protein>
<dbReference type="PATRIC" id="fig|1125712.3.peg.1036"/>
<evidence type="ECO:0000313" key="2">
    <source>
        <dbReference type="EMBL" id="ERL08678.1"/>
    </source>
</evidence>
<dbReference type="InterPro" id="IPR005531">
    <property type="entry name" value="Asp23"/>
</dbReference>
<proteinExistence type="inferred from homology"/>
<dbReference type="PANTHER" id="PTHR34297">
    <property type="entry name" value="HYPOTHETICAL CYTOSOLIC PROTEIN-RELATED"/>
    <property type="match status" value="1"/>
</dbReference>
<name>U2TRF6_9ACTN</name>
<evidence type="ECO:0000313" key="3">
    <source>
        <dbReference type="Proteomes" id="UP000016638"/>
    </source>
</evidence>
<dbReference type="EMBL" id="AWEZ01000043">
    <property type="protein sequence ID" value="ERL08678.1"/>
    <property type="molecule type" value="Genomic_DNA"/>
</dbReference>
<accession>U2TRF6</accession>